<evidence type="ECO:0000313" key="1">
    <source>
        <dbReference type="EMBL" id="RLY59602.1"/>
    </source>
</evidence>
<protein>
    <submittedName>
        <fullName evidence="1">Uncharacterized protein</fullName>
    </submittedName>
</protein>
<comment type="caution">
    <text evidence="1">The sequence shown here is derived from an EMBL/GenBank/DDBJ whole genome shotgun (WGS) entry which is preliminary data.</text>
</comment>
<dbReference type="Proteomes" id="UP000281340">
    <property type="component" value="Unassembled WGS sequence"/>
</dbReference>
<dbReference type="EMBL" id="RDDM01000024">
    <property type="protein sequence ID" value="RLY59602.1"/>
    <property type="molecule type" value="Genomic_DNA"/>
</dbReference>
<reference evidence="1 2" key="1">
    <citation type="submission" date="2018-10" db="EMBL/GenBank/DDBJ databases">
        <title>Comparison of Escherichia coli isolates recovered from retail chicken and from chicken fecal samples by antimicrobial susceptibility test and whole genome sequencing.</title>
        <authorList>
            <person name="Tang B."/>
            <person name="Ma Y."/>
            <person name="He X."/>
            <person name="Cao L."/>
            <person name="Xia X."/>
            <person name="Yang H."/>
        </authorList>
    </citation>
    <scope>NUCLEOTIDE SEQUENCE [LARGE SCALE GENOMIC DNA]</scope>
    <source>
        <strain evidence="1 2">CMJH98b</strain>
    </source>
</reference>
<sequence>MYCINTNCTYTKIAIEQLLHEKYFDDRCYCHSIKIYDLRFLKIEDVAYKLIQLFKERRKENIIFLCSDRFIHSKEKPRNIFFLDTKDSIRNWSRHLKKLRYCNSNVLICFLFLCGLYHISVFTGKKQVIIACIKKGFSFSEMMNFLNINARTLVNYLGGLTTYFILPYSDSLYKYISDNIIASSTEEYHILLTNQRRYYV</sequence>
<dbReference type="AlphaFoldDB" id="A0A2Y0J965"/>
<evidence type="ECO:0000313" key="2">
    <source>
        <dbReference type="Proteomes" id="UP000281340"/>
    </source>
</evidence>
<accession>A0A2Y0J965</accession>
<name>A0A2Y0J965_ECOLX</name>
<gene>
    <name evidence="1" type="ORF">EAI46_05300</name>
</gene>
<proteinExistence type="predicted"/>
<organism evidence="1 2">
    <name type="scientific">Escherichia coli</name>
    <dbReference type="NCBI Taxonomy" id="562"/>
    <lineage>
        <taxon>Bacteria</taxon>
        <taxon>Pseudomonadati</taxon>
        <taxon>Pseudomonadota</taxon>
        <taxon>Gammaproteobacteria</taxon>
        <taxon>Enterobacterales</taxon>
        <taxon>Enterobacteriaceae</taxon>
        <taxon>Escherichia</taxon>
    </lineage>
</organism>